<dbReference type="GO" id="GO:0000272">
    <property type="term" value="P:polysaccharide catabolic process"/>
    <property type="evidence" value="ECO:0007669"/>
    <property type="project" value="InterPro"/>
</dbReference>
<dbReference type="SUPFAM" id="SSF63446">
    <property type="entry name" value="Type I dockerin domain"/>
    <property type="match status" value="1"/>
</dbReference>
<dbReference type="GO" id="GO:0005509">
    <property type="term" value="F:calcium ion binding"/>
    <property type="evidence" value="ECO:0007669"/>
    <property type="project" value="InterPro"/>
</dbReference>
<sequence length="59" mass="6552">CNEVDINSDGKIDFKDYCLWAGNWLQQGPNLDGDITGNGIVDLADLKALVSHWIQTCEE</sequence>
<feature type="non-terminal residue" evidence="2">
    <location>
        <position position="1"/>
    </location>
</feature>
<reference evidence="2" key="1">
    <citation type="journal article" date="2014" name="Front. Microbiol.">
        <title>High frequency of phylogenetically diverse reductive dehalogenase-homologous genes in deep subseafloor sedimentary metagenomes.</title>
        <authorList>
            <person name="Kawai M."/>
            <person name="Futagami T."/>
            <person name="Toyoda A."/>
            <person name="Takaki Y."/>
            <person name="Nishi S."/>
            <person name="Hori S."/>
            <person name="Arai W."/>
            <person name="Tsubouchi T."/>
            <person name="Morono Y."/>
            <person name="Uchiyama I."/>
            <person name="Ito T."/>
            <person name="Fujiyama A."/>
            <person name="Inagaki F."/>
            <person name="Takami H."/>
        </authorList>
    </citation>
    <scope>NUCLEOTIDE SEQUENCE</scope>
    <source>
        <strain evidence="2">Expedition CK06-06</strain>
    </source>
</reference>
<comment type="caution">
    <text evidence="2">The sequence shown here is derived from an EMBL/GenBank/DDBJ whole genome shotgun (WGS) entry which is preliminary data.</text>
</comment>
<dbReference type="PROSITE" id="PS00018">
    <property type="entry name" value="EF_HAND_1"/>
    <property type="match status" value="1"/>
</dbReference>
<gene>
    <name evidence="2" type="ORF">S01H4_35660</name>
</gene>
<dbReference type="InterPro" id="IPR002048">
    <property type="entry name" value="EF_hand_dom"/>
</dbReference>
<organism evidence="2">
    <name type="scientific">marine sediment metagenome</name>
    <dbReference type="NCBI Taxonomy" id="412755"/>
    <lineage>
        <taxon>unclassified sequences</taxon>
        <taxon>metagenomes</taxon>
        <taxon>ecological metagenomes</taxon>
    </lineage>
</organism>
<feature type="domain" description="EF-hand" evidence="1">
    <location>
        <begin position="1"/>
        <end position="27"/>
    </location>
</feature>
<dbReference type="InterPro" id="IPR018247">
    <property type="entry name" value="EF_Hand_1_Ca_BS"/>
</dbReference>
<dbReference type="EMBL" id="BART01018983">
    <property type="protein sequence ID" value="GAG80423.1"/>
    <property type="molecule type" value="Genomic_DNA"/>
</dbReference>
<dbReference type="AlphaFoldDB" id="X1B8F7"/>
<evidence type="ECO:0000259" key="1">
    <source>
        <dbReference type="PROSITE" id="PS50222"/>
    </source>
</evidence>
<accession>X1B8F7</accession>
<protein>
    <recommendedName>
        <fullName evidence="1">EF-hand domain-containing protein</fullName>
    </recommendedName>
</protein>
<evidence type="ECO:0000313" key="2">
    <source>
        <dbReference type="EMBL" id="GAG80423.1"/>
    </source>
</evidence>
<dbReference type="InterPro" id="IPR036439">
    <property type="entry name" value="Dockerin_dom_sf"/>
</dbReference>
<name>X1B8F7_9ZZZZ</name>
<proteinExistence type="predicted"/>
<dbReference type="Gene3D" id="1.10.1330.10">
    <property type="entry name" value="Dockerin domain"/>
    <property type="match status" value="1"/>
</dbReference>
<dbReference type="PROSITE" id="PS50222">
    <property type="entry name" value="EF_HAND_2"/>
    <property type="match status" value="1"/>
</dbReference>